<evidence type="ECO:0000313" key="2">
    <source>
        <dbReference type="Proteomes" id="UP001497623"/>
    </source>
</evidence>
<dbReference type="GO" id="GO:0005576">
    <property type="term" value="C:extracellular region"/>
    <property type="evidence" value="ECO:0007669"/>
    <property type="project" value="InterPro"/>
</dbReference>
<evidence type="ECO:0000313" key="1">
    <source>
        <dbReference type="EMBL" id="CAL4082201.1"/>
    </source>
</evidence>
<dbReference type="Gene3D" id="1.20.90.10">
    <property type="entry name" value="Phospholipase A2 domain"/>
    <property type="match status" value="1"/>
</dbReference>
<sequence>QENLQPKRRKKMMIYKIIICVVLNHQMVVAEDSYFNSMYASMKQAQETLKEVTTNVNQGLKTLAQTTKFVEHFIDSTIDEDCIYTCPRGKIMIPNPDHKPTSNGCGSFGVFYDREDLSRPEMADYCDEHDICYDLCGSEKEDCDRKFKRCLYNSCNVNEDSMDIYTFKKCQGGAKLLYTATMALGCTSFREAQSKAWICQKQEL</sequence>
<keyword evidence="2" id="KW-1185">Reference proteome</keyword>
<dbReference type="InterPro" id="IPR036444">
    <property type="entry name" value="PLipase_A2_dom_sf"/>
</dbReference>
<protein>
    <submittedName>
        <fullName evidence="1">Uncharacterized protein</fullName>
    </submittedName>
</protein>
<organism evidence="1 2">
    <name type="scientific">Meganyctiphanes norvegica</name>
    <name type="common">Northern krill</name>
    <name type="synonym">Thysanopoda norvegica</name>
    <dbReference type="NCBI Taxonomy" id="48144"/>
    <lineage>
        <taxon>Eukaryota</taxon>
        <taxon>Metazoa</taxon>
        <taxon>Ecdysozoa</taxon>
        <taxon>Arthropoda</taxon>
        <taxon>Crustacea</taxon>
        <taxon>Multicrustacea</taxon>
        <taxon>Malacostraca</taxon>
        <taxon>Eumalacostraca</taxon>
        <taxon>Eucarida</taxon>
        <taxon>Euphausiacea</taxon>
        <taxon>Euphausiidae</taxon>
        <taxon>Meganyctiphanes</taxon>
    </lineage>
</organism>
<dbReference type="GO" id="GO:0006644">
    <property type="term" value="P:phospholipid metabolic process"/>
    <property type="evidence" value="ECO:0007669"/>
    <property type="project" value="InterPro"/>
</dbReference>
<name>A0AAV2QHB5_MEGNR</name>
<dbReference type="Proteomes" id="UP001497623">
    <property type="component" value="Unassembled WGS sequence"/>
</dbReference>
<dbReference type="GO" id="GO:0050482">
    <property type="term" value="P:arachidonate secretion"/>
    <property type="evidence" value="ECO:0007669"/>
    <property type="project" value="InterPro"/>
</dbReference>
<dbReference type="EMBL" id="CAXKWB010006228">
    <property type="protein sequence ID" value="CAL4082201.1"/>
    <property type="molecule type" value="Genomic_DNA"/>
</dbReference>
<dbReference type="InterPro" id="IPR010711">
    <property type="entry name" value="PLA2G12"/>
</dbReference>
<accession>A0AAV2QHB5</accession>
<gene>
    <name evidence="1" type="ORF">MNOR_LOCUS11726</name>
</gene>
<proteinExistence type="predicted"/>
<dbReference type="GO" id="GO:0016042">
    <property type="term" value="P:lipid catabolic process"/>
    <property type="evidence" value="ECO:0007669"/>
    <property type="project" value="InterPro"/>
</dbReference>
<comment type="caution">
    <text evidence="1">The sequence shown here is derived from an EMBL/GenBank/DDBJ whole genome shotgun (WGS) entry which is preliminary data.</text>
</comment>
<dbReference type="Pfam" id="PF06951">
    <property type="entry name" value="PLA2G12"/>
    <property type="match status" value="1"/>
</dbReference>
<dbReference type="PANTHER" id="PTHR12824:SF8">
    <property type="entry name" value="GXIVSPLA2, ISOFORM A"/>
    <property type="match status" value="1"/>
</dbReference>
<dbReference type="PANTHER" id="PTHR12824">
    <property type="entry name" value="GROUP XII SECRETORY PHOSPHOLIPASE A2 FAMILY MEMBER"/>
    <property type="match status" value="1"/>
</dbReference>
<dbReference type="AlphaFoldDB" id="A0AAV2QHB5"/>
<dbReference type="GO" id="GO:0005509">
    <property type="term" value="F:calcium ion binding"/>
    <property type="evidence" value="ECO:0007669"/>
    <property type="project" value="InterPro"/>
</dbReference>
<dbReference type="GO" id="GO:0004623">
    <property type="term" value="F:phospholipase A2 activity"/>
    <property type="evidence" value="ECO:0007669"/>
    <property type="project" value="InterPro"/>
</dbReference>
<reference evidence="1 2" key="1">
    <citation type="submission" date="2024-05" db="EMBL/GenBank/DDBJ databases">
        <authorList>
            <person name="Wallberg A."/>
        </authorList>
    </citation>
    <scope>NUCLEOTIDE SEQUENCE [LARGE SCALE GENOMIC DNA]</scope>
</reference>
<dbReference type="SUPFAM" id="SSF48619">
    <property type="entry name" value="Phospholipase A2, PLA2"/>
    <property type="match status" value="1"/>
</dbReference>
<feature type="non-terminal residue" evidence="1">
    <location>
        <position position="1"/>
    </location>
</feature>